<protein>
    <recommendedName>
        <fullName evidence="3">Tail protein</fullName>
    </recommendedName>
</protein>
<keyword evidence="2" id="KW-1185">Reference proteome</keyword>
<organism evidence="1 2">
    <name type="scientific">Acetobacter oeni</name>
    <dbReference type="NCBI Taxonomy" id="304077"/>
    <lineage>
        <taxon>Bacteria</taxon>
        <taxon>Pseudomonadati</taxon>
        <taxon>Pseudomonadota</taxon>
        <taxon>Alphaproteobacteria</taxon>
        <taxon>Acetobacterales</taxon>
        <taxon>Acetobacteraceae</taxon>
        <taxon>Acetobacter</taxon>
    </lineage>
</organism>
<accession>A0A511XP08</accession>
<dbReference type="EMBL" id="BJYG01000050">
    <property type="protein sequence ID" value="GEN64698.1"/>
    <property type="molecule type" value="Genomic_DNA"/>
</dbReference>
<comment type="caution">
    <text evidence="1">The sequence shown here is derived from an EMBL/GenBank/DDBJ whole genome shotgun (WGS) entry which is preliminary data.</text>
</comment>
<evidence type="ECO:0000313" key="1">
    <source>
        <dbReference type="EMBL" id="GEN64698.1"/>
    </source>
</evidence>
<dbReference type="AlphaFoldDB" id="A0A511XP08"/>
<name>A0A511XP08_9PROT</name>
<dbReference type="InterPro" id="IPR019596">
    <property type="entry name" value="Phage_Mu_GpM_tail_tub"/>
</dbReference>
<dbReference type="Pfam" id="PF10618">
    <property type="entry name" value="Tail_tube"/>
    <property type="match status" value="1"/>
</dbReference>
<dbReference type="RefSeq" id="WP_146891636.1">
    <property type="nucleotide sequence ID" value="NZ_BJYG01000050.1"/>
</dbReference>
<evidence type="ECO:0008006" key="3">
    <source>
        <dbReference type="Google" id="ProtNLM"/>
    </source>
</evidence>
<proteinExistence type="predicted"/>
<sequence length="131" mass="13271">MSASLYSSTPTALGARAGAASVEIDGVAVDIASELTYDATVVKRELLVGQSGIQGYSETPKGGFISFVARDSGSLSQAALVNIGSCVVVAVLVNGKIITGTPVIVTEIAGVNTAEGTFEVRFEGTVTETTI</sequence>
<dbReference type="OrthoDB" id="5463544at2"/>
<reference evidence="1 2" key="1">
    <citation type="submission" date="2019-07" db="EMBL/GenBank/DDBJ databases">
        <title>Whole genome shotgun sequence of Acetobacter oeni NBRC 105207.</title>
        <authorList>
            <person name="Hosoyama A."/>
            <person name="Uohara A."/>
            <person name="Ohji S."/>
            <person name="Ichikawa N."/>
        </authorList>
    </citation>
    <scope>NUCLEOTIDE SEQUENCE [LARGE SCALE GENOMIC DNA]</scope>
    <source>
        <strain evidence="1 2">NBRC 105207</strain>
    </source>
</reference>
<dbReference type="Proteomes" id="UP000321746">
    <property type="component" value="Unassembled WGS sequence"/>
</dbReference>
<gene>
    <name evidence="1" type="ORF">AOE01nite_29220</name>
</gene>
<evidence type="ECO:0000313" key="2">
    <source>
        <dbReference type="Proteomes" id="UP000321746"/>
    </source>
</evidence>